<proteinExistence type="predicted"/>
<feature type="non-terminal residue" evidence="2">
    <location>
        <position position="1"/>
    </location>
</feature>
<protein>
    <submittedName>
        <fullName evidence="2">Uncharacterized protein</fullName>
    </submittedName>
</protein>
<sequence>TQDKCVSSTRQRGSSSRVLGMQPSSQTSVKGSEAVDVWASLRVDHAFTLHSINRR</sequence>
<evidence type="ECO:0000313" key="2">
    <source>
        <dbReference type="EMBL" id="KAK9955557.1"/>
    </source>
</evidence>
<comment type="caution">
    <text evidence="2">The sequence shown here is derived from an EMBL/GenBank/DDBJ whole genome shotgun (WGS) entry which is preliminary data.</text>
</comment>
<dbReference type="AlphaFoldDB" id="A0AAW1Z403"/>
<gene>
    <name evidence="2" type="ORF">ABG768_015421</name>
</gene>
<feature type="non-terminal residue" evidence="2">
    <location>
        <position position="55"/>
    </location>
</feature>
<feature type="region of interest" description="Disordered" evidence="1">
    <location>
        <begin position="1"/>
        <end position="29"/>
    </location>
</feature>
<evidence type="ECO:0000313" key="3">
    <source>
        <dbReference type="Proteomes" id="UP001479290"/>
    </source>
</evidence>
<evidence type="ECO:0000256" key="1">
    <source>
        <dbReference type="SAM" id="MobiDB-lite"/>
    </source>
</evidence>
<dbReference type="Proteomes" id="UP001479290">
    <property type="component" value="Unassembled WGS sequence"/>
</dbReference>
<reference evidence="2 3" key="1">
    <citation type="submission" date="2024-05" db="EMBL/GenBank/DDBJ databases">
        <title>A high-quality chromosomal-level genome assembly of Topmouth culter (Culter alburnus).</title>
        <authorList>
            <person name="Zhao H."/>
        </authorList>
    </citation>
    <scope>NUCLEOTIDE SEQUENCE [LARGE SCALE GENOMIC DNA]</scope>
    <source>
        <strain evidence="2">CATC2023</strain>
        <tissue evidence="2">Muscle</tissue>
    </source>
</reference>
<organism evidence="2 3">
    <name type="scientific">Culter alburnus</name>
    <name type="common">Topmouth culter</name>
    <dbReference type="NCBI Taxonomy" id="194366"/>
    <lineage>
        <taxon>Eukaryota</taxon>
        <taxon>Metazoa</taxon>
        <taxon>Chordata</taxon>
        <taxon>Craniata</taxon>
        <taxon>Vertebrata</taxon>
        <taxon>Euteleostomi</taxon>
        <taxon>Actinopterygii</taxon>
        <taxon>Neopterygii</taxon>
        <taxon>Teleostei</taxon>
        <taxon>Ostariophysi</taxon>
        <taxon>Cypriniformes</taxon>
        <taxon>Xenocyprididae</taxon>
        <taxon>Xenocypridinae</taxon>
        <taxon>Culter</taxon>
    </lineage>
</organism>
<dbReference type="EMBL" id="JAWDJR010000021">
    <property type="protein sequence ID" value="KAK9955557.1"/>
    <property type="molecule type" value="Genomic_DNA"/>
</dbReference>
<accession>A0AAW1Z403</accession>
<name>A0AAW1Z403_CULAL</name>
<keyword evidence="3" id="KW-1185">Reference proteome</keyword>